<dbReference type="Gene3D" id="3.30.1540.10">
    <property type="entry name" value="formyl-coa transferase, domain 3"/>
    <property type="match status" value="1"/>
</dbReference>
<dbReference type="Pfam" id="PF02515">
    <property type="entry name" value="CoA_transf_3"/>
    <property type="match status" value="1"/>
</dbReference>
<comment type="caution">
    <text evidence="2">The sequence shown here is derived from an EMBL/GenBank/DDBJ whole genome shotgun (WGS) entry which is preliminary data.</text>
</comment>
<dbReference type="PANTHER" id="PTHR48207:SF3">
    <property type="entry name" value="SUCCINATE--HYDROXYMETHYLGLUTARATE COA-TRANSFERASE"/>
    <property type="match status" value="1"/>
</dbReference>
<dbReference type="InterPro" id="IPR050483">
    <property type="entry name" value="CoA-transferase_III_domain"/>
</dbReference>
<dbReference type="PANTHER" id="PTHR48207">
    <property type="entry name" value="SUCCINATE--HYDROXYMETHYLGLUTARATE COA-TRANSFERASE"/>
    <property type="match status" value="1"/>
</dbReference>
<dbReference type="EMBL" id="JACHDB010000002">
    <property type="protein sequence ID" value="MBB5435467.1"/>
    <property type="molecule type" value="Genomic_DNA"/>
</dbReference>
<proteinExistence type="predicted"/>
<dbReference type="SUPFAM" id="SSF89796">
    <property type="entry name" value="CoA-transferase family III (CaiB/BaiF)"/>
    <property type="match status" value="1"/>
</dbReference>
<name>A0A7W8QRV6_9ACTN</name>
<dbReference type="Proteomes" id="UP000572635">
    <property type="component" value="Unassembled WGS sequence"/>
</dbReference>
<organism evidence="2 3">
    <name type="scientific">Nocardiopsis composta</name>
    <dbReference type="NCBI Taxonomy" id="157465"/>
    <lineage>
        <taxon>Bacteria</taxon>
        <taxon>Bacillati</taxon>
        <taxon>Actinomycetota</taxon>
        <taxon>Actinomycetes</taxon>
        <taxon>Streptosporangiales</taxon>
        <taxon>Nocardiopsidaceae</taxon>
        <taxon>Nocardiopsis</taxon>
    </lineage>
</organism>
<protein>
    <submittedName>
        <fullName evidence="2">Crotonobetainyl-CoA:carnitine CoA-transferase CaiB-like acyl-CoA transferase</fullName>
    </submittedName>
</protein>
<gene>
    <name evidence="2" type="ORF">HDA36_005615</name>
</gene>
<dbReference type="InterPro" id="IPR023606">
    <property type="entry name" value="CoA-Trfase_III_dom_1_sf"/>
</dbReference>
<sequence length="403" mass="43325">MRPLDGVRVLDLSRVLAGPYCTQYLGDLGADVVKVEPPGQGDETRGWGPPFVGGGEARESVYFMAANRGKRGITLDLKSEEGRRIARELALRADVLVENYRPGTLARFGLDHAALSADNPRLISVSISGFGQTGRYRDRPGYDLIAQGMGGVMGVTGEPGGPPAKIGFPVADLNAGTWAIIAVLTALQARERTGVGQAMDVSLMESQLAWHVYGTGMYFHTGASPRRRGSQHEMIAPYQAYATADGWINVAVPNQRFWASFCALLGAGLAEDPRFATNADRVEHREELNAVIEPLIAARTSAEWLADLEEAGVPCGNISTLAEVYSDPWVEEREQIVRLPHPVAGTYVGTAFPVKASHTPARADKAPPLLGQHTREVLAELGYDGGAVRRLRDAGAFGRPEEG</sequence>
<dbReference type="AlphaFoldDB" id="A0A7W8QRV6"/>
<dbReference type="InterPro" id="IPR044855">
    <property type="entry name" value="CoA-Trfase_III_dom3_sf"/>
</dbReference>
<accession>A0A7W8QRV6</accession>
<evidence type="ECO:0000313" key="2">
    <source>
        <dbReference type="EMBL" id="MBB5435467.1"/>
    </source>
</evidence>
<dbReference type="GO" id="GO:0008410">
    <property type="term" value="F:CoA-transferase activity"/>
    <property type="evidence" value="ECO:0007669"/>
    <property type="project" value="TreeGrafter"/>
</dbReference>
<reference evidence="2 3" key="1">
    <citation type="submission" date="2020-08" db="EMBL/GenBank/DDBJ databases">
        <title>Sequencing the genomes of 1000 actinobacteria strains.</title>
        <authorList>
            <person name="Klenk H.-P."/>
        </authorList>
    </citation>
    <scope>NUCLEOTIDE SEQUENCE [LARGE SCALE GENOMIC DNA]</scope>
    <source>
        <strain evidence="2 3">DSM 44551</strain>
    </source>
</reference>
<dbReference type="RefSeq" id="WP_184398297.1">
    <property type="nucleotide sequence ID" value="NZ_BAAAJD010000080.1"/>
</dbReference>
<keyword evidence="1 2" id="KW-0808">Transferase</keyword>
<keyword evidence="3" id="KW-1185">Reference proteome</keyword>
<evidence type="ECO:0000313" key="3">
    <source>
        <dbReference type="Proteomes" id="UP000572635"/>
    </source>
</evidence>
<evidence type="ECO:0000256" key="1">
    <source>
        <dbReference type="ARBA" id="ARBA00022679"/>
    </source>
</evidence>
<dbReference type="Gene3D" id="3.40.50.10540">
    <property type="entry name" value="Crotonobetainyl-coa:carnitine coa-transferase, domain 1"/>
    <property type="match status" value="1"/>
</dbReference>
<dbReference type="InterPro" id="IPR003673">
    <property type="entry name" value="CoA-Trfase_fam_III"/>
</dbReference>